<dbReference type="AlphaFoldDB" id="A0A4R3JA68"/>
<protein>
    <submittedName>
        <fullName evidence="1">Uncharacterized protein</fullName>
    </submittedName>
</protein>
<reference evidence="1 2" key="1">
    <citation type="submission" date="2019-03" db="EMBL/GenBank/DDBJ databases">
        <title>Genomic Encyclopedia of Type Strains, Phase IV (KMG-IV): sequencing the most valuable type-strain genomes for metagenomic binning, comparative biology and taxonomic classification.</title>
        <authorList>
            <person name="Goeker M."/>
        </authorList>
    </citation>
    <scope>NUCLEOTIDE SEQUENCE [LARGE SCALE GENOMIC DNA]</scope>
    <source>
        <strain evidence="1 2">DSM 104836</strain>
    </source>
</reference>
<proteinExistence type="predicted"/>
<evidence type="ECO:0000313" key="2">
    <source>
        <dbReference type="Proteomes" id="UP000295696"/>
    </source>
</evidence>
<organism evidence="1 2">
    <name type="scientific">Primorskyibacter sedentarius</name>
    <dbReference type="NCBI Taxonomy" id="745311"/>
    <lineage>
        <taxon>Bacteria</taxon>
        <taxon>Pseudomonadati</taxon>
        <taxon>Pseudomonadota</taxon>
        <taxon>Alphaproteobacteria</taxon>
        <taxon>Rhodobacterales</taxon>
        <taxon>Roseobacteraceae</taxon>
        <taxon>Primorskyibacter</taxon>
    </lineage>
</organism>
<dbReference type="Proteomes" id="UP000295696">
    <property type="component" value="Unassembled WGS sequence"/>
</dbReference>
<comment type="caution">
    <text evidence="1">The sequence shown here is derived from an EMBL/GenBank/DDBJ whole genome shotgun (WGS) entry which is preliminary data.</text>
</comment>
<keyword evidence="2" id="KW-1185">Reference proteome</keyword>
<name>A0A4R3JA68_9RHOB</name>
<sequence length="455" mass="42968">MPLTNVGGTAQIDQNKGSDGIIAQSVGGGGGNGGVNVTAGISIASLPSAGQTNNNNSGAVLVGVGGFGGTGGNAGSVEVDIAAGSTIRAHGTGKSGVIAQSLGGGGGNGGLNVSGGIVSDSSLIVGVGGLGGNAGTAEDVTVTARADITVTTDPEDIETPTDSDFETKLREVLSDQVVDLASNQLDSFGLRDLFVDLGLFNEDKPDTDGSAGLLAQSIGGGGGNGGLNVSGQLNYQASENGNGQTDLSIVAGLGGHGGTGADAGDVSVTSTGDITTQGYASRGIFAQSIGGGGTGGINVTAVGTQNSSPIGIGVGGFGANGGNAGNVTVARGTATLAAGQIRTDGIGAVGLEASSIGGGGGNAGVNAVLGVTRTTGAQSDGGSAGDRRTPVNAGVDASVITNFNAVLDELEGNNSTPAAGGGTQTNAVAIAIGGGAGSAGMAGRWMWTTSAPSPR</sequence>
<evidence type="ECO:0000313" key="1">
    <source>
        <dbReference type="EMBL" id="TCS61500.1"/>
    </source>
</evidence>
<dbReference type="RefSeq" id="WP_132246417.1">
    <property type="nucleotide sequence ID" value="NZ_SLZU01000011.1"/>
</dbReference>
<accession>A0A4R3JA68</accession>
<gene>
    <name evidence="1" type="ORF">EDD52_11198</name>
</gene>
<dbReference type="EMBL" id="SLZU01000011">
    <property type="protein sequence ID" value="TCS61500.1"/>
    <property type="molecule type" value="Genomic_DNA"/>
</dbReference>